<proteinExistence type="predicted"/>
<dbReference type="GO" id="GO:0003676">
    <property type="term" value="F:nucleic acid binding"/>
    <property type="evidence" value="ECO:0007669"/>
    <property type="project" value="InterPro"/>
</dbReference>
<dbReference type="Proteomes" id="UP000230069">
    <property type="component" value="Unassembled WGS sequence"/>
</dbReference>
<reference evidence="1 2" key="1">
    <citation type="submission" date="2017-09" db="EMBL/GenBank/DDBJ databases">
        <title>WGS assembly of Aquilegia coerulea Goldsmith.</title>
        <authorList>
            <person name="Hodges S."/>
            <person name="Kramer E."/>
            <person name="Nordborg M."/>
            <person name="Tomkins J."/>
            <person name="Borevitz J."/>
            <person name="Derieg N."/>
            <person name="Yan J."/>
            <person name="Mihaltcheva S."/>
            <person name="Hayes R.D."/>
            <person name="Rokhsar D."/>
        </authorList>
    </citation>
    <scope>NUCLEOTIDE SEQUENCE [LARGE SCALE GENOMIC DNA]</scope>
    <source>
        <strain evidence="2">cv. Goldsmith</strain>
    </source>
</reference>
<dbReference type="InParanoid" id="A0A2G5CQU6"/>
<evidence type="ECO:0000313" key="1">
    <source>
        <dbReference type="EMBL" id="PIA33652.1"/>
    </source>
</evidence>
<keyword evidence="2" id="KW-1185">Reference proteome</keyword>
<evidence type="ECO:0000313" key="2">
    <source>
        <dbReference type="Proteomes" id="UP000230069"/>
    </source>
</evidence>
<dbReference type="AlphaFoldDB" id="A0A2G5CQU6"/>
<sequence>MFSHQDSFHAHKETMLSFWYRVYISLVHRDPYNKFCLQITFSLMATLRSVLNSYVFCFGSFAWQQTLQRGSMIKGGCFICEELDHWMKDCRFKNFDCVKGNLQHKMKFGTSTTNSNKGRKFLSCFGQNG</sequence>
<dbReference type="InterPro" id="IPR036875">
    <property type="entry name" value="Znf_CCHC_sf"/>
</dbReference>
<name>A0A2G5CQU6_AQUCA</name>
<protein>
    <recommendedName>
        <fullName evidence="3">CCHC-type domain-containing protein</fullName>
    </recommendedName>
</protein>
<gene>
    <name evidence="1" type="ORF">AQUCO_04000013v1</name>
</gene>
<organism evidence="1 2">
    <name type="scientific">Aquilegia coerulea</name>
    <name type="common">Rocky mountain columbine</name>
    <dbReference type="NCBI Taxonomy" id="218851"/>
    <lineage>
        <taxon>Eukaryota</taxon>
        <taxon>Viridiplantae</taxon>
        <taxon>Streptophyta</taxon>
        <taxon>Embryophyta</taxon>
        <taxon>Tracheophyta</taxon>
        <taxon>Spermatophyta</taxon>
        <taxon>Magnoliopsida</taxon>
        <taxon>Ranunculales</taxon>
        <taxon>Ranunculaceae</taxon>
        <taxon>Thalictroideae</taxon>
        <taxon>Aquilegia</taxon>
    </lineage>
</organism>
<accession>A0A2G5CQU6</accession>
<evidence type="ECO:0008006" key="3">
    <source>
        <dbReference type="Google" id="ProtNLM"/>
    </source>
</evidence>
<dbReference type="SUPFAM" id="SSF57756">
    <property type="entry name" value="Retrovirus zinc finger-like domains"/>
    <property type="match status" value="1"/>
</dbReference>
<dbReference type="EMBL" id="KZ305057">
    <property type="protein sequence ID" value="PIA33652.1"/>
    <property type="molecule type" value="Genomic_DNA"/>
</dbReference>
<dbReference type="GO" id="GO:0008270">
    <property type="term" value="F:zinc ion binding"/>
    <property type="evidence" value="ECO:0007669"/>
    <property type="project" value="InterPro"/>
</dbReference>